<dbReference type="KEGG" id="vg:40088717"/>
<evidence type="ECO:0000313" key="1">
    <source>
        <dbReference type="EMBL" id="AUZ95453.1"/>
    </source>
</evidence>
<dbReference type="EMBL" id="MF403008">
    <property type="protein sequence ID" value="AUZ95453.1"/>
    <property type="molecule type" value="Genomic_DNA"/>
</dbReference>
<dbReference type="RefSeq" id="YP_009612379.1">
    <property type="nucleotide sequence ID" value="NC_042013.1"/>
</dbReference>
<dbReference type="Proteomes" id="UP000223025">
    <property type="component" value="Segment"/>
</dbReference>
<dbReference type="GeneID" id="40088717"/>
<organism evidence="1 2">
    <name type="scientific">Agrobacterium phage Atu_ph07</name>
    <dbReference type="NCBI Taxonomy" id="2024264"/>
    <lineage>
        <taxon>Viruses</taxon>
        <taxon>Duplodnaviria</taxon>
        <taxon>Heunggongvirae</taxon>
        <taxon>Uroviricota</taxon>
        <taxon>Caudoviricetes</taxon>
        <taxon>Polybotosvirus</taxon>
        <taxon>Polybotosvirus Atuph07</taxon>
    </lineage>
</organism>
<evidence type="ECO:0000313" key="2">
    <source>
        <dbReference type="Proteomes" id="UP000223025"/>
    </source>
</evidence>
<proteinExistence type="predicted"/>
<protein>
    <submittedName>
        <fullName evidence="1">Uncharacterized protein</fullName>
    </submittedName>
</protein>
<accession>A0A2L0V0Z8</accession>
<sequence>MFKTEIEFKTESDRDEFNALLEAYTNKYHDDGVHDEIQKLSRVYGSDDNVHFNGNFINEENAIPDSSKDCIIIDVNIPKATSGDALRFALINQLT</sequence>
<keyword evidence="2" id="KW-1185">Reference proteome</keyword>
<name>A0A2L0V0Z8_9CAUD</name>
<reference evidence="1 2" key="1">
    <citation type="submission" date="2017-06" db="EMBL/GenBank/DDBJ databases">
        <authorList>
            <person name="Kim H.J."/>
            <person name="Triplett B.A."/>
        </authorList>
    </citation>
    <scope>NUCLEOTIDE SEQUENCE [LARGE SCALE GENOMIC DNA]</scope>
</reference>